<dbReference type="EMBL" id="CP106881">
    <property type="protein sequence ID" value="UYG50687.1"/>
    <property type="molecule type" value="Genomic_DNA"/>
</dbReference>
<gene>
    <name evidence="1" type="ORF">M9799_11345</name>
</gene>
<dbReference type="Pfam" id="PF01042">
    <property type="entry name" value="Ribonuc_L-PSP"/>
    <property type="match status" value="1"/>
</dbReference>
<dbReference type="PANTHER" id="PTHR11803">
    <property type="entry name" value="2-IMINOBUTANOATE/2-IMINOPROPANOATE DEAMINASE RIDA"/>
    <property type="match status" value="1"/>
</dbReference>
<dbReference type="Proteomes" id="UP001162800">
    <property type="component" value="Chromosome"/>
</dbReference>
<dbReference type="InterPro" id="IPR035959">
    <property type="entry name" value="RutC-like_sf"/>
</dbReference>
<organism evidence="1 2">
    <name type="scientific">Comamonas endophytica</name>
    <dbReference type="NCBI Taxonomy" id="2949090"/>
    <lineage>
        <taxon>Bacteria</taxon>
        <taxon>Pseudomonadati</taxon>
        <taxon>Pseudomonadota</taxon>
        <taxon>Betaproteobacteria</taxon>
        <taxon>Burkholderiales</taxon>
        <taxon>Comamonadaceae</taxon>
        <taxon>Comamonas</taxon>
    </lineage>
</organism>
<name>A0ABY6G7X6_9BURK</name>
<dbReference type="Gene3D" id="3.30.1330.40">
    <property type="entry name" value="RutC-like"/>
    <property type="match status" value="1"/>
</dbReference>
<reference evidence="1" key="1">
    <citation type="submission" date="2022-09" db="EMBL/GenBank/DDBJ databases">
        <title>The complete genome of Acidovorax sp. 5MLIR.</title>
        <authorList>
            <person name="Liu L."/>
            <person name="Yue J."/>
            <person name="Yang F."/>
            <person name="Yuan J."/>
            <person name="Li L."/>
        </authorList>
    </citation>
    <scope>NUCLEOTIDE SEQUENCE</scope>
    <source>
        <strain evidence="1">5MLIR</strain>
    </source>
</reference>
<dbReference type="InterPro" id="IPR006175">
    <property type="entry name" value="YjgF/YER057c/UK114"/>
</dbReference>
<keyword evidence="2" id="KW-1185">Reference proteome</keyword>
<dbReference type="CDD" id="cd00448">
    <property type="entry name" value="YjgF_YER057c_UK114_family"/>
    <property type="match status" value="1"/>
</dbReference>
<protein>
    <submittedName>
        <fullName evidence="1">RidA family protein</fullName>
    </submittedName>
</protein>
<proteinExistence type="predicted"/>
<evidence type="ECO:0000313" key="2">
    <source>
        <dbReference type="Proteomes" id="UP001162800"/>
    </source>
</evidence>
<dbReference type="SUPFAM" id="SSF55298">
    <property type="entry name" value="YjgF-like"/>
    <property type="match status" value="1"/>
</dbReference>
<evidence type="ECO:0000313" key="1">
    <source>
        <dbReference type="EMBL" id="UYG50687.1"/>
    </source>
</evidence>
<sequence>MPGPTERAAAPAFGCIGGPVVRAGVAQPISQATAHNGLLFVSGQVPMVAGRPAAGDIAGQTHCVLDMIAAILAQAGAGLEHVLKVNVWLTHAEDYPAFHAAYGERFAQAPHPARSTVISGLIAPVRIEMEVIAALPGA</sequence>
<dbReference type="RefSeq" id="WP_231041784.1">
    <property type="nucleotide sequence ID" value="NZ_CP106881.1"/>
</dbReference>
<accession>A0ABY6G7X6</accession>
<dbReference type="PANTHER" id="PTHR11803:SF39">
    <property type="entry name" value="2-IMINOBUTANOATE_2-IMINOPROPANOATE DEAMINASE"/>
    <property type="match status" value="1"/>
</dbReference>